<dbReference type="EMBL" id="CP026952">
    <property type="protein sequence ID" value="AWB92285.1"/>
    <property type="molecule type" value="Genomic_DNA"/>
</dbReference>
<proteinExistence type="predicted"/>
<feature type="region of interest" description="Disordered" evidence="1">
    <location>
        <begin position="299"/>
        <end position="319"/>
    </location>
</feature>
<accession>A0A5F2EPG3</accession>
<dbReference type="KEGG" id="aez:C3E78_08775"/>
<organism evidence="2 3">
    <name type="scientific">Aeromicrobium chenweiae</name>
    <dbReference type="NCBI Taxonomy" id="2079793"/>
    <lineage>
        <taxon>Bacteria</taxon>
        <taxon>Bacillati</taxon>
        <taxon>Actinomycetota</taxon>
        <taxon>Actinomycetes</taxon>
        <taxon>Propionibacteriales</taxon>
        <taxon>Nocardioidaceae</taxon>
        <taxon>Aeromicrobium</taxon>
    </lineage>
</organism>
<dbReference type="Proteomes" id="UP000244384">
    <property type="component" value="Chromosome"/>
</dbReference>
<accession>A0A2S0WLT3</accession>
<feature type="region of interest" description="Disordered" evidence="1">
    <location>
        <begin position="29"/>
        <end position="48"/>
    </location>
</feature>
<dbReference type="OrthoDB" id="3746887at2"/>
<dbReference type="RefSeq" id="WP_108577930.1">
    <property type="nucleotide sequence ID" value="NZ_CP026952.1"/>
</dbReference>
<name>A0A2S0WLT3_9ACTN</name>
<sequence>MKKWTVATVVAASVAGGIILGVAGSAVMSGTSSTASPPRTTHAAAPVPELEAKQPRFVMNDDGTATLSATLVNHTKNPLEITWAAAGQPDDLDAPVLLLYAARPTVALKPGEPTRISGPGDDYRIRFSDRVQVGSTLPVTLQSRRHDGIQSGPNATFGAPVVARTTADGDVVNNGPNPDITVHEAKFVVVPGQKKAYASGWITSTVDDFTSLRPTAVTSQGADIEYLHQTATGGPSGVGAQAGKKTYLGQAPYTDDGARGDRDYVRASDVEVGQTIIVTMRFPSGDVVTKFTVVQGKADGTIQPPTPSRRWITASSAAG</sequence>
<evidence type="ECO:0000313" key="2">
    <source>
        <dbReference type="EMBL" id="AWB92285.1"/>
    </source>
</evidence>
<feature type="compositionally biased region" description="Polar residues" evidence="1">
    <location>
        <begin position="29"/>
        <end position="39"/>
    </location>
</feature>
<dbReference type="AlphaFoldDB" id="A0A2S0WLT3"/>
<evidence type="ECO:0000256" key="1">
    <source>
        <dbReference type="SAM" id="MobiDB-lite"/>
    </source>
</evidence>
<reference evidence="3" key="1">
    <citation type="submission" date="2018-01" db="EMBL/GenBank/DDBJ databases">
        <authorList>
            <person name="Li J."/>
        </authorList>
    </citation>
    <scope>NUCLEOTIDE SEQUENCE [LARGE SCALE GENOMIC DNA]</scope>
    <source>
        <strain evidence="3">592</strain>
    </source>
</reference>
<keyword evidence="3" id="KW-1185">Reference proteome</keyword>
<protein>
    <submittedName>
        <fullName evidence="2">Uncharacterized protein</fullName>
    </submittedName>
</protein>
<gene>
    <name evidence="2" type="ORF">C3E78_08775</name>
</gene>
<evidence type="ECO:0000313" key="3">
    <source>
        <dbReference type="Proteomes" id="UP000244384"/>
    </source>
</evidence>